<comment type="caution">
    <text evidence="2">The sequence shown here is derived from an EMBL/GenBank/DDBJ whole genome shotgun (WGS) entry which is preliminary data.</text>
</comment>
<feature type="non-terminal residue" evidence="2">
    <location>
        <position position="1"/>
    </location>
</feature>
<dbReference type="InterPro" id="IPR011029">
    <property type="entry name" value="DEATH-like_dom_sf"/>
</dbReference>
<proteinExistence type="predicted"/>
<dbReference type="PROSITE" id="PS50017">
    <property type="entry name" value="DEATH_DOMAIN"/>
    <property type="match status" value="1"/>
</dbReference>
<dbReference type="InterPro" id="IPR000488">
    <property type="entry name" value="Death_dom"/>
</dbReference>
<gene>
    <name evidence="2" type="ORF">GBAR_LOCUS22775</name>
</gene>
<organism evidence="2 3">
    <name type="scientific">Geodia barretti</name>
    <name type="common">Barrett's horny sponge</name>
    <dbReference type="NCBI Taxonomy" id="519541"/>
    <lineage>
        <taxon>Eukaryota</taxon>
        <taxon>Metazoa</taxon>
        <taxon>Porifera</taxon>
        <taxon>Demospongiae</taxon>
        <taxon>Heteroscleromorpha</taxon>
        <taxon>Tetractinellida</taxon>
        <taxon>Astrophorina</taxon>
        <taxon>Geodiidae</taxon>
        <taxon>Geodia</taxon>
    </lineage>
</organism>
<sequence>FCSLCIACRDTPECLEKAPFCINAILPSAAIPVGKKVYGYFFITFLNLQTCLVKVDELVAKMPKAEHYERDMQPFEFQTETQCDPALEIAITQPKHGKIGLKGNRRILRSQVDFFIRKKISEDELQSQECRDLYPPRFRVFFSCSQRGAALSDAKIAFIGATNDPEFDIYLEFPDHELSGNNTEVQTVAEKLLDINDLFKVKSKLIGATNRWKDIGLALGLKNSQLDSILSNSKTTEECLTAMLTDWLNKAYDTAEHGESTWQKLAKAVCAPAGGNNPALANSLPPIAEVTTRTLC</sequence>
<dbReference type="Proteomes" id="UP001174909">
    <property type="component" value="Unassembled WGS sequence"/>
</dbReference>
<protein>
    <recommendedName>
        <fullName evidence="1">Death domain-containing protein</fullName>
    </recommendedName>
</protein>
<accession>A0AA35T3A5</accession>
<dbReference type="Gene3D" id="1.10.533.10">
    <property type="entry name" value="Death Domain, Fas"/>
    <property type="match status" value="1"/>
</dbReference>
<feature type="domain" description="Death" evidence="1">
    <location>
        <begin position="211"/>
        <end position="269"/>
    </location>
</feature>
<keyword evidence="3" id="KW-1185">Reference proteome</keyword>
<evidence type="ECO:0000313" key="2">
    <source>
        <dbReference type="EMBL" id="CAI8040985.1"/>
    </source>
</evidence>
<dbReference type="CDD" id="cd01670">
    <property type="entry name" value="Death"/>
    <property type="match status" value="1"/>
</dbReference>
<dbReference type="GO" id="GO:0007165">
    <property type="term" value="P:signal transduction"/>
    <property type="evidence" value="ECO:0007669"/>
    <property type="project" value="InterPro"/>
</dbReference>
<reference evidence="2" key="1">
    <citation type="submission" date="2023-03" db="EMBL/GenBank/DDBJ databases">
        <authorList>
            <person name="Steffen K."/>
            <person name="Cardenas P."/>
        </authorList>
    </citation>
    <scope>NUCLEOTIDE SEQUENCE</scope>
</reference>
<dbReference type="EMBL" id="CASHTH010003153">
    <property type="protein sequence ID" value="CAI8040985.1"/>
    <property type="molecule type" value="Genomic_DNA"/>
</dbReference>
<name>A0AA35T3A5_GEOBA</name>
<dbReference type="AlphaFoldDB" id="A0AA35T3A5"/>
<evidence type="ECO:0000313" key="3">
    <source>
        <dbReference type="Proteomes" id="UP001174909"/>
    </source>
</evidence>
<evidence type="ECO:0000259" key="1">
    <source>
        <dbReference type="PROSITE" id="PS50017"/>
    </source>
</evidence>